<dbReference type="Pfam" id="PF00251">
    <property type="entry name" value="Glyco_hydro_32N"/>
    <property type="match status" value="1"/>
</dbReference>
<dbReference type="CDD" id="cd18622">
    <property type="entry name" value="GH32_Inu-like"/>
    <property type="match status" value="1"/>
</dbReference>
<keyword evidence="3 4" id="KW-0326">Glycosidase</keyword>
<evidence type="ECO:0000256" key="4">
    <source>
        <dbReference type="RuleBase" id="RU362110"/>
    </source>
</evidence>
<dbReference type="InterPro" id="IPR013189">
    <property type="entry name" value="Glyco_hydro_32_C"/>
</dbReference>
<proteinExistence type="inferred from homology"/>
<evidence type="ECO:0008006" key="9">
    <source>
        <dbReference type="Google" id="ProtNLM"/>
    </source>
</evidence>
<comment type="similarity">
    <text evidence="1 4">Belongs to the glycosyl hydrolase 32 family.</text>
</comment>
<dbReference type="InterPro" id="IPR023296">
    <property type="entry name" value="Glyco_hydro_beta-prop_sf"/>
</dbReference>
<dbReference type="SUPFAM" id="SSF49899">
    <property type="entry name" value="Concanavalin A-like lectins/glucanases"/>
    <property type="match status" value="1"/>
</dbReference>
<dbReference type="InterPro" id="IPR001362">
    <property type="entry name" value="Glyco_hydro_32"/>
</dbReference>
<accession>A0A149THM7</accession>
<dbReference type="Gene3D" id="2.115.10.20">
    <property type="entry name" value="Glycosyl hydrolase domain, family 43"/>
    <property type="match status" value="1"/>
</dbReference>
<evidence type="ECO:0000259" key="6">
    <source>
        <dbReference type="Pfam" id="PF08244"/>
    </source>
</evidence>
<evidence type="ECO:0000259" key="5">
    <source>
        <dbReference type="Pfam" id="PF00251"/>
    </source>
</evidence>
<dbReference type="PANTHER" id="PTHR42800:SF1">
    <property type="entry name" value="EXOINULINASE INUD (AFU_ORTHOLOGUE AFUA_5G00480)"/>
    <property type="match status" value="1"/>
</dbReference>
<name>A0A149THM7_9PROT</name>
<evidence type="ECO:0000256" key="3">
    <source>
        <dbReference type="ARBA" id="ARBA00023295"/>
    </source>
</evidence>
<dbReference type="Pfam" id="PF08244">
    <property type="entry name" value="Glyco_hydro_32C"/>
    <property type="match status" value="1"/>
</dbReference>
<dbReference type="STRING" id="318683.A0U94_02520"/>
<evidence type="ECO:0000256" key="1">
    <source>
        <dbReference type="ARBA" id="ARBA00009902"/>
    </source>
</evidence>
<dbReference type="PANTHER" id="PTHR42800">
    <property type="entry name" value="EXOINULINASE INUD (AFU_ORTHOLOGUE AFUA_5G00480)"/>
    <property type="match status" value="1"/>
</dbReference>
<dbReference type="PATRIC" id="fig|318683.6.peg.2393"/>
<keyword evidence="2 4" id="KW-0378">Hydrolase</keyword>
<dbReference type="GO" id="GO:0004575">
    <property type="term" value="F:sucrose alpha-glucosidase activity"/>
    <property type="evidence" value="ECO:0007669"/>
    <property type="project" value="TreeGrafter"/>
</dbReference>
<dbReference type="PROSITE" id="PS00609">
    <property type="entry name" value="GLYCOSYL_HYDROL_F32"/>
    <property type="match status" value="1"/>
</dbReference>
<dbReference type="SMART" id="SM00640">
    <property type="entry name" value="Glyco_32"/>
    <property type="match status" value="1"/>
</dbReference>
<dbReference type="InterPro" id="IPR013148">
    <property type="entry name" value="Glyco_hydro_32_N"/>
</dbReference>
<evidence type="ECO:0000256" key="2">
    <source>
        <dbReference type="ARBA" id="ARBA00022801"/>
    </source>
</evidence>
<dbReference type="RefSeq" id="WP_062109033.1">
    <property type="nucleotide sequence ID" value="NZ_LHZR01000110.1"/>
</dbReference>
<dbReference type="InterPro" id="IPR013320">
    <property type="entry name" value="ConA-like_dom_sf"/>
</dbReference>
<evidence type="ECO:0000313" key="8">
    <source>
        <dbReference type="Proteomes" id="UP000075636"/>
    </source>
</evidence>
<dbReference type="GO" id="GO:0005737">
    <property type="term" value="C:cytoplasm"/>
    <property type="evidence" value="ECO:0007669"/>
    <property type="project" value="TreeGrafter"/>
</dbReference>
<dbReference type="GO" id="GO:0005987">
    <property type="term" value="P:sucrose catabolic process"/>
    <property type="evidence" value="ECO:0007669"/>
    <property type="project" value="TreeGrafter"/>
</dbReference>
<evidence type="ECO:0000313" key="7">
    <source>
        <dbReference type="EMBL" id="KXV47244.1"/>
    </source>
</evidence>
<protein>
    <recommendedName>
        <fullName evidence="9">Levanase</fullName>
    </recommendedName>
</protein>
<sequence length="503" mass="55944">MSLQETRQWRPLLHYAPARNWMNDPNGPILIDGVYHLFYQHNPVEPVMGYISWGHATSRDLLHWQEEPIALPSTPQEQIYSGTVIYDRDNRSGLGTAENPPLLALYTSVFRDMPGEQEDGTQAVSVAVSLDRGAHWTRYAYNPVLTLDPVSRNFRDPALCWYEEGKYWVLTAVEAEQQVVKLFRSTDFLHWEFLSDFRPPGYHTQEMLWEVPVLARLPIEGEAGRSGWVMIVSVNPGGLTGGSGTFYYVGDFDGTVFTPEEHPAATDDPWQYRWMDYGPDNYAIVCFAGTATPVSIGWMGNWNYANQTPTAPWRGQMTLPAHLSLARQGDGSLLMKQKPLSLGAPIEVFAASEIRPEVGTPWRLPDSVADCTDFADAVLDLQLAIDPAGDVVVLTVVATEDGRFGTEILYDPARQELVVDRSRSGVAVPNAAFTTRHVAPLSPQDGSVCLRVIVDRSSVEIFAADGLVRMTEVVFPLSHATTVTLGSYAGSACFRSVKARWFR</sequence>
<comment type="caution">
    <text evidence="7">The sequence shown here is derived from an EMBL/GenBank/DDBJ whole genome shotgun (WGS) entry which is preliminary data.</text>
</comment>
<dbReference type="Proteomes" id="UP000075636">
    <property type="component" value="Unassembled WGS sequence"/>
</dbReference>
<dbReference type="OrthoDB" id="9801455at2"/>
<feature type="domain" description="Glycosyl hydrolase family 32 C-terminal" evidence="6">
    <location>
        <begin position="381"/>
        <end position="498"/>
    </location>
</feature>
<dbReference type="InterPro" id="IPR018053">
    <property type="entry name" value="Glyco_hydro_32_AS"/>
</dbReference>
<feature type="domain" description="Glycosyl hydrolase family 32 N-terminal" evidence="5">
    <location>
        <begin position="14"/>
        <end position="334"/>
    </location>
</feature>
<dbReference type="AlphaFoldDB" id="A0A149THM7"/>
<dbReference type="EMBL" id="LHZR01000110">
    <property type="protein sequence ID" value="KXV47244.1"/>
    <property type="molecule type" value="Genomic_DNA"/>
</dbReference>
<gene>
    <name evidence="7" type="ORF">AD945_11760</name>
</gene>
<dbReference type="Gene3D" id="2.60.120.560">
    <property type="entry name" value="Exo-inulinase, domain 1"/>
    <property type="match status" value="1"/>
</dbReference>
<organism evidence="7 8">
    <name type="scientific">Gluconobacter albidus</name>
    <dbReference type="NCBI Taxonomy" id="318683"/>
    <lineage>
        <taxon>Bacteria</taxon>
        <taxon>Pseudomonadati</taxon>
        <taxon>Pseudomonadota</taxon>
        <taxon>Alphaproteobacteria</taxon>
        <taxon>Acetobacterales</taxon>
        <taxon>Acetobacteraceae</taxon>
        <taxon>Gluconobacter</taxon>
    </lineage>
</organism>
<reference evidence="7 8" key="1">
    <citation type="submission" date="2015-06" db="EMBL/GenBank/DDBJ databases">
        <title>Improved classification and identification of acetic acid bacteria using matrix-assisted laser desorption/ionization time-of-flight mass spectrometry; Gluconobacter nephelii and Gluconobacter uchimurae are later heterotypic synonyms of Gluconobacter japonicus and Gluconobacter oxydans, respectively.</title>
        <authorList>
            <person name="Li L."/>
            <person name="Cleenwerck I."/>
            <person name="De Vuyst L."/>
            <person name="Vandamme P."/>
        </authorList>
    </citation>
    <scope>NUCLEOTIDE SEQUENCE [LARGE SCALE GENOMIC DNA]</scope>
    <source>
        <strain evidence="7 8">LMG 1768</strain>
    </source>
</reference>
<dbReference type="SUPFAM" id="SSF75005">
    <property type="entry name" value="Arabinanase/levansucrase/invertase"/>
    <property type="match status" value="1"/>
</dbReference>